<keyword evidence="3" id="KW-1185">Reference proteome</keyword>
<dbReference type="EMBL" id="KN840788">
    <property type="protein sequence ID" value="KIP01453.1"/>
    <property type="molecule type" value="Genomic_DNA"/>
</dbReference>
<evidence type="ECO:0000256" key="1">
    <source>
        <dbReference type="SAM" id="SignalP"/>
    </source>
</evidence>
<accession>A0A0C3P9R0</accession>
<dbReference type="Proteomes" id="UP000053257">
    <property type="component" value="Unassembled WGS sequence"/>
</dbReference>
<sequence>MRSSPNLLLPSELIYMILQALCLDFNEFDDEKKIERHASSDIANRGLKRGLAACSLTCRYWAPAVRAVLFRTLILRSADDLDQLIAFLGSSTAIAPPISSLVQFVRIEMDGSPQRPWLHHLNKLDKDLNFSRSCALRALYDVSIVNDGEAAPPKVMHIFPFQFLPRSPPLACPPIHSLCLDRLHLRQPRDLLRAISSIRQLAHCSITGVTFKDASFPDMRMPLLGHRTPLAPRRFTVIVGHCGDDTPSTQLALATAIFPASSMTGVDTRTWDTARQAVTSYTPIDHTAVRIDGERRDSVTLRTSNHIFCLHSVDWALNTVTVLEISSPPAPVHTSALPLRSISRWTLARFTSTASIQATDWELFQRILLRLEPTPTLVIRSDRVNGFRWLIKAVTDGAILGPALGADKLQLCWPGGRSAPGTDMLSTQADYMIDGSFVTLNPLERFELRIRRHPDFYLRTLLEKHNQVNRLAG</sequence>
<evidence type="ECO:0000313" key="3">
    <source>
        <dbReference type="Proteomes" id="UP000053257"/>
    </source>
</evidence>
<reference evidence="2 3" key="1">
    <citation type="journal article" date="2014" name="PLoS Genet.">
        <title>Analysis of the Phlebiopsis gigantea genome, transcriptome and secretome provides insight into its pioneer colonization strategies of wood.</title>
        <authorList>
            <person name="Hori C."/>
            <person name="Ishida T."/>
            <person name="Igarashi K."/>
            <person name="Samejima M."/>
            <person name="Suzuki H."/>
            <person name="Master E."/>
            <person name="Ferreira P."/>
            <person name="Ruiz-Duenas F.J."/>
            <person name="Held B."/>
            <person name="Canessa P."/>
            <person name="Larrondo L.F."/>
            <person name="Schmoll M."/>
            <person name="Druzhinina I.S."/>
            <person name="Kubicek C.P."/>
            <person name="Gaskell J.A."/>
            <person name="Kersten P."/>
            <person name="St John F."/>
            <person name="Glasner J."/>
            <person name="Sabat G."/>
            <person name="Splinter BonDurant S."/>
            <person name="Syed K."/>
            <person name="Yadav J."/>
            <person name="Mgbeahuruike A.C."/>
            <person name="Kovalchuk A."/>
            <person name="Asiegbu F.O."/>
            <person name="Lackner G."/>
            <person name="Hoffmeister D."/>
            <person name="Rencoret J."/>
            <person name="Gutierrez A."/>
            <person name="Sun H."/>
            <person name="Lindquist E."/>
            <person name="Barry K."/>
            <person name="Riley R."/>
            <person name="Grigoriev I.V."/>
            <person name="Henrissat B."/>
            <person name="Kues U."/>
            <person name="Berka R.M."/>
            <person name="Martinez A.T."/>
            <person name="Covert S.F."/>
            <person name="Blanchette R.A."/>
            <person name="Cullen D."/>
        </authorList>
    </citation>
    <scope>NUCLEOTIDE SEQUENCE [LARGE SCALE GENOMIC DNA]</scope>
    <source>
        <strain evidence="2 3">11061_1 CR5-6</strain>
    </source>
</reference>
<gene>
    <name evidence="2" type="ORF">PHLGIDRAFT_355851</name>
</gene>
<dbReference type="OrthoDB" id="2804335at2759"/>
<protein>
    <recommendedName>
        <fullName evidence="4">F-box domain-containing protein</fullName>
    </recommendedName>
</protein>
<name>A0A0C3P9R0_PHLG1</name>
<feature type="signal peptide" evidence="1">
    <location>
        <begin position="1"/>
        <end position="22"/>
    </location>
</feature>
<proteinExistence type="predicted"/>
<feature type="chain" id="PRO_5002167992" description="F-box domain-containing protein" evidence="1">
    <location>
        <begin position="23"/>
        <end position="473"/>
    </location>
</feature>
<keyword evidence="1" id="KW-0732">Signal</keyword>
<dbReference type="AlphaFoldDB" id="A0A0C3P9R0"/>
<dbReference type="HOGENOM" id="CLU_024266_0_0_1"/>
<organism evidence="2 3">
    <name type="scientific">Phlebiopsis gigantea (strain 11061_1 CR5-6)</name>
    <name type="common">White-rot fungus</name>
    <name type="synonym">Peniophora gigantea</name>
    <dbReference type="NCBI Taxonomy" id="745531"/>
    <lineage>
        <taxon>Eukaryota</taxon>
        <taxon>Fungi</taxon>
        <taxon>Dikarya</taxon>
        <taxon>Basidiomycota</taxon>
        <taxon>Agaricomycotina</taxon>
        <taxon>Agaricomycetes</taxon>
        <taxon>Polyporales</taxon>
        <taxon>Phanerochaetaceae</taxon>
        <taxon>Phlebiopsis</taxon>
    </lineage>
</organism>
<evidence type="ECO:0000313" key="2">
    <source>
        <dbReference type="EMBL" id="KIP01453.1"/>
    </source>
</evidence>
<evidence type="ECO:0008006" key="4">
    <source>
        <dbReference type="Google" id="ProtNLM"/>
    </source>
</evidence>